<reference evidence="1 2" key="1">
    <citation type="journal article" date="2010" name="J. Bacteriol.">
        <title>Genome sequence of the oligotrophic marine Gammaproteobacterium HTCC2143, isolated from the Oregon Coast.</title>
        <authorList>
            <person name="Oh H.M."/>
            <person name="Kang I."/>
            <person name="Ferriera S."/>
            <person name="Giovannoni S.J."/>
            <person name="Cho J.C."/>
        </authorList>
    </citation>
    <scope>NUCLEOTIDE SEQUENCE [LARGE SCALE GENOMIC DNA]</scope>
    <source>
        <strain evidence="1 2">HTCC2143</strain>
    </source>
</reference>
<dbReference type="eggNOG" id="ENOG5032SUH">
    <property type="taxonomic scope" value="Bacteria"/>
</dbReference>
<dbReference type="OrthoDB" id="6118257at2"/>
<gene>
    <name evidence="1" type="ORF">GP2143_03798</name>
</gene>
<proteinExistence type="predicted"/>
<evidence type="ECO:0000313" key="2">
    <source>
        <dbReference type="Proteomes" id="UP000004931"/>
    </source>
</evidence>
<accession>A0YDB1</accession>
<dbReference type="EMBL" id="AAVT01000004">
    <property type="protein sequence ID" value="EAW31214.1"/>
    <property type="molecule type" value="Genomic_DNA"/>
</dbReference>
<comment type="caution">
    <text evidence="1">The sequence shown here is derived from an EMBL/GenBank/DDBJ whole genome shotgun (WGS) entry which is preliminary data.</text>
</comment>
<protein>
    <submittedName>
        <fullName evidence="1">Uncharacterized protein</fullName>
    </submittedName>
</protein>
<organism evidence="1 2">
    <name type="scientific">marine gamma proteobacterium HTCC2143</name>
    <dbReference type="NCBI Taxonomy" id="247633"/>
    <lineage>
        <taxon>Bacteria</taxon>
        <taxon>Pseudomonadati</taxon>
        <taxon>Pseudomonadota</taxon>
        <taxon>Gammaproteobacteria</taxon>
        <taxon>Cellvibrionales</taxon>
        <taxon>Spongiibacteraceae</taxon>
        <taxon>BD1-7 clade</taxon>
    </lineage>
</organism>
<dbReference type="AlphaFoldDB" id="A0YDB1"/>
<evidence type="ECO:0000313" key="1">
    <source>
        <dbReference type="EMBL" id="EAW31214.1"/>
    </source>
</evidence>
<dbReference type="STRING" id="247633.GP2143_03798"/>
<sequence length="122" mass="14186">MFIEVKKNPQVYLQHNGMDNQYLAPVTSSFRINLGLIAEVSTYSIKEKKIKKTLDGMDFEIPVGTHLIHLEMSYTHTSHKAGKGIANEHTINERFFYKLFFLSEAHDEYVRLRNILDRQTLA</sequence>
<name>A0YDB1_9GAMM</name>
<dbReference type="Proteomes" id="UP000004931">
    <property type="component" value="Unassembled WGS sequence"/>
</dbReference>
<keyword evidence="2" id="KW-1185">Reference proteome</keyword>